<proteinExistence type="inferred from homology"/>
<dbReference type="Gene3D" id="3.90.400.10">
    <property type="entry name" value="Oligo-1,6-glucosidase, Domain 2"/>
    <property type="match status" value="1"/>
</dbReference>
<dbReference type="RefSeq" id="WP_245680965.1">
    <property type="nucleotide sequence ID" value="NZ_FNAD01000007.1"/>
</dbReference>
<evidence type="ECO:0000313" key="4">
    <source>
        <dbReference type="Proteomes" id="UP000198949"/>
    </source>
</evidence>
<dbReference type="Proteomes" id="UP000198949">
    <property type="component" value="Unassembled WGS sequence"/>
</dbReference>
<gene>
    <name evidence="3" type="ORF">SAMN05216270_107153</name>
</gene>
<dbReference type="SMART" id="SM00642">
    <property type="entry name" value="Aamy"/>
    <property type="match status" value="1"/>
</dbReference>
<dbReference type="STRING" id="58114.SAMN05216270_107153"/>
<comment type="similarity">
    <text evidence="1">Belongs to the glycosyl hydrolase 13 family.</text>
</comment>
<feature type="domain" description="Glycosyl hydrolase family 13 catalytic" evidence="2">
    <location>
        <begin position="1"/>
        <end position="376"/>
    </location>
</feature>
<evidence type="ECO:0000259" key="2">
    <source>
        <dbReference type="SMART" id="SM00642"/>
    </source>
</evidence>
<dbReference type="PANTHER" id="PTHR10357:SF179">
    <property type="entry name" value="NEUTRAL AND BASIC AMINO ACID TRANSPORT PROTEIN RBAT"/>
    <property type="match status" value="1"/>
</dbReference>
<dbReference type="GO" id="GO:0004556">
    <property type="term" value="F:alpha-amylase activity"/>
    <property type="evidence" value="ECO:0007669"/>
    <property type="project" value="TreeGrafter"/>
</dbReference>
<dbReference type="CDD" id="cd11332">
    <property type="entry name" value="AmyAc_OligoGlu_TS"/>
    <property type="match status" value="1"/>
</dbReference>
<dbReference type="GO" id="GO:0009313">
    <property type="term" value="P:oligosaccharide catabolic process"/>
    <property type="evidence" value="ECO:0007669"/>
    <property type="project" value="TreeGrafter"/>
</dbReference>
<organism evidence="3 4">
    <name type="scientific">Glycomyces harbinensis</name>
    <dbReference type="NCBI Taxonomy" id="58114"/>
    <lineage>
        <taxon>Bacteria</taxon>
        <taxon>Bacillati</taxon>
        <taxon>Actinomycetota</taxon>
        <taxon>Actinomycetes</taxon>
        <taxon>Glycomycetales</taxon>
        <taxon>Glycomycetaceae</taxon>
        <taxon>Glycomyces</taxon>
    </lineage>
</organism>
<protein>
    <submittedName>
        <fullName evidence="3">Alpha-glucosidase</fullName>
    </submittedName>
</protein>
<dbReference type="InterPro" id="IPR006047">
    <property type="entry name" value="GH13_cat_dom"/>
</dbReference>
<sequence length="510" mass="55708">MRSFADSDGDGIGDLAGIRSRLDYLVDLGVDALWLTPFFPSPMADGGYDVADHRDVDPRLGSMRDFDELLDAVHDRGLRLIVDMVPNHTSNQHPWFREALSSEPGAAARGRYHFRPGRGGDGAQPPNNWRSAFGGPAWTRLPDGDWYLHLFTPAQPDLNWDSGEVRAEFADILRFWLDKGVDGVRVDAAHGLVKPSGLPDFAFPGASGNRPYFDQDGVHAIYRAWRRILDSYTPPRIMVAEAPLRDPARAARFVRPDEMDQAFGFELIWAPWSLPQIRDAVAVAVSAMAAVGRTPTWVIGNHDAVRVASRLSPEGATALRRARAMALLSLALPGSAYVYQGDEIGLPQAPDLAIEFQEDPVRSLSGGARAGRDECRIPMPWLGDRPPFGFAPAGSSAPWLPQPESWAALTVAAQLRRPDSTLAMYRKAIRLRRTIDELRGGDLNWTPAPQGVLAFTRGGTFTCAVNFGSDAVPMQVFLDAGVPVLSSAPVQDDVLPADAAVWIRRPPSTP</sequence>
<keyword evidence="4" id="KW-1185">Reference proteome</keyword>
<evidence type="ECO:0000313" key="3">
    <source>
        <dbReference type="EMBL" id="SDD77078.1"/>
    </source>
</evidence>
<name>A0A1G6XFU7_9ACTN</name>
<dbReference type="Gene3D" id="3.20.20.80">
    <property type="entry name" value="Glycosidases"/>
    <property type="match status" value="1"/>
</dbReference>
<accession>A0A1G6XFU7</accession>
<dbReference type="Pfam" id="PF00128">
    <property type="entry name" value="Alpha-amylase"/>
    <property type="match status" value="1"/>
</dbReference>
<dbReference type="InterPro" id="IPR017853">
    <property type="entry name" value="GH"/>
</dbReference>
<dbReference type="PANTHER" id="PTHR10357">
    <property type="entry name" value="ALPHA-AMYLASE FAMILY MEMBER"/>
    <property type="match status" value="1"/>
</dbReference>
<dbReference type="SUPFAM" id="SSF51445">
    <property type="entry name" value="(Trans)glycosidases"/>
    <property type="match status" value="1"/>
</dbReference>
<reference evidence="4" key="1">
    <citation type="submission" date="2016-10" db="EMBL/GenBank/DDBJ databases">
        <authorList>
            <person name="Varghese N."/>
            <person name="Submissions S."/>
        </authorList>
    </citation>
    <scope>NUCLEOTIDE SEQUENCE [LARGE SCALE GENOMIC DNA]</scope>
    <source>
        <strain evidence="4">CGMCC 4.3516</strain>
    </source>
</reference>
<dbReference type="EMBL" id="FNAD01000007">
    <property type="protein sequence ID" value="SDD77078.1"/>
    <property type="molecule type" value="Genomic_DNA"/>
</dbReference>
<dbReference type="InterPro" id="IPR045857">
    <property type="entry name" value="O16G_dom_2"/>
</dbReference>
<dbReference type="AlphaFoldDB" id="A0A1G6XFU7"/>
<evidence type="ECO:0000256" key="1">
    <source>
        <dbReference type="ARBA" id="ARBA00008061"/>
    </source>
</evidence>